<keyword evidence="4 7" id="KW-0812">Transmembrane</keyword>
<organism evidence="10 11">
    <name type="scientific">Rhizobium etli bv. mimosae str. IE4771</name>
    <dbReference type="NCBI Taxonomy" id="1432050"/>
    <lineage>
        <taxon>Bacteria</taxon>
        <taxon>Pseudomonadati</taxon>
        <taxon>Pseudomonadota</taxon>
        <taxon>Alphaproteobacteria</taxon>
        <taxon>Hyphomicrobiales</taxon>
        <taxon>Rhizobiaceae</taxon>
        <taxon>Rhizobium/Agrobacterium group</taxon>
        <taxon>Rhizobium</taxon>
    </lineage>
</organism>
<feature type="signal peptide" evidence="8">
    <location>
        <begin position="1"/>
        <end position="25"/>
    </location>
</feature>
<reference evidence="10 11" key="1">
    <citation type="submission" date="2013-12" db="EMBL/GenBank/DDBJ databases">
        <title>Complete genome sequence of Rhizobium etli bv. mimosae IE4771.</title>
        <authorList>
            <person name="Bustos P."/>
            <person name="Santamaria R.I."/>
            <person name="Lozano L."/>
            <person name="Ormeno-Orrillo E."/>
            <person name="Rogel M.A."/>
            <person name="Romero D."/>
            <person name="Cevallos M.A."/>
            <person name="Martinez-Romero E."/>
            <person name="Gonzalez V."/>
        </authorList>
    </citation>
    <scope>NUCLEOTIDE SEQUENCE [LARGE SCALE GENOMIC DNA]</scope>
    <source>
        <strain evidence="10 11">IE4771</strain>
    </source>
</reference>
<dbReference type="RefSeq" id="WP_038687802.1">
    <property type="nucleotide sequence ID" value="NZ_CP006986.1"/>
</dbReference>
<feature type="chain" id="PRO_5001583708" evidence="8">
    <location>
        <begin position="26"/>
        <end position="466"/>
    </location>
</feature>
<evidence type="ECO:0000259" key="9">
    <source>
        <dbReference type="PROSITE" id="PS50850"/>
    </source>
</evidence>
<dbReference type="KEGG" id="rei:IE4771_CH01357"/>
<dbReference type="PROSITE" id="PS50850">
    <property type="entry name" value="MFS"/>
    <property type="match status" value="1"/>
</dbReference>
<keyword evidence="6 7" id="KW-0472">Membrane</keyword>
<feature type="transmembrane region" description="Helical" evidence="7">
    <location>
        <begin position="49"/>
        <end position="67"/>
    </location>
</feature>
<evidence type="ECO:0000313" key="10">
    <source>
        <dbReference type="EMBL" id="AIC26503.1"/>
    </source>
</evidence>
<keyword evidence="2" id="KW-0813">Transport</keyword>
<feature type="transmembrane region" description="Helical" evidence="7">
    <location>
        <begin position="331"/>
        <end position="352"/>
    </location>
</feature>
<evidence type="ECO:0000256" key="4">
    <source>
        <dbReference type="ARBA" id="ARBA00022692"/>
    </source>
</evidence>
<dbReference type="OrthoDB" id="9812221at2"/>
<accession>A0A060HU80</accession>
<protein>
    <submittedName>
        <fullName evidence="10">Major facilitator superfamily protein</fullName>
    </submittedName>
</protein>
<evidence type="ECO:0000313" key="11">
    <source>
        <dbReference type="Proteomes" id="UP000027180"/>
    </source>
</evidence>
<dbReference type="Proteomes" id="UP000027180">
    <property type="component" value="Chromosome"/>
</dbReference>
<feature type="transmembrane region" description="Helical" evidence="7">
    <location>
        <begin position="199"/>
        <end position="224"/>
    </location>
</feature>
<feature type="transmembrane region" description="Helical" evidence="7">
    <location>
        <begin position="141"/>
        <end position="163"/>
    </location>
</feature>
<dbReference type="GO" id="GO:0005886">
    <property type="term" value="C:plasma membrane"/>
    <property type="evidence" value="ECO:0007669"/>
    <property type="project" value="UniProtKB-SubCell"/>
</dbReference>
<sequence>MTFSKSKSAAGLALLLLCTANFLDAMDVSTIGVALPAIQAELGMEATSLQWAVSAYVLGYGGFLLLGGRVADVFGHRRVFLWSLAIFAAASIAGGFVDSGPTLIAARLIKGIAAAFTAPAALALLLSVFGEGAARAKALGVFASTGATGFVLGMVLGGAATIFSWRATLVMGAPVAILTLVLAPLALPADPKRSGPRPTFDWAGALTITPGLLLFVFGITNAAAAGWQALPTWGSLLASLVLILLFLAVEARHADPMVPLGMFRRARLRHANAIAALFQGAYVGFQFLATLYYQNVIGWSAFTTGFSFALGGVFVMFLAPRFANLAQNRGATGLMAAGVGLQAFSYIFWVTALGHVDPLLLVLVSQILLGLGYAMTYPSVQVAALSDVEDDKSGLASGLLFASFQIGGGIVLAAASAVFGAAANFGWDPYVAGVAFVALLAIAVTLLAAAGPRTSAVRRPTYQAAE</sequence>
<dbReference type="AlphaFoldDB" id="A0A060HU80"/>
<feature type="transmembrane region" description="Helical" evidence="7">
    <location>
        <begin position="230"/>
        <end position="249"/>
    </location>
</feature>
<evidence type="ECO:0000256" key="5">
    <source>
        <dbReference type="ARBA" id="ARBA00022989"/>
    </source>
</evidence>
<feature type="transmembrane region" description="Helical" evidence="7">
    <location>
        <begin position="299"/>
        <end position="319"/>
    </location>
</feature>
<keyword evidence="5 7" id="KW-1133">Transmembrane helix</keyword>
<feature type="transmembrane region" description="Helical" evidence="7">
    <location>
        <begin position="169"/>
        <end position="187"/>
    </location>
</feature>
<evidence type="ECO:0000256" key="2">
    <source>
        <dbReference type="ARBA" id="ARBA00022448"/>
    </source>
</evidence>
<keyword evidence="3" id="KW-1003">Cell membrane</keyword>
<evidence type="ECO:0000256" key="8">
    <source>
        <dbReference type="SAM" id="SignalP"/>
    </source>
</evidence>
<dbReference type="Gene3D" id="1.20.1250.20">
    <property type="entry name" value="MFS general substrate transporter like domains"/>
    <property type="match status" value="1"/>
</dbReference>
<dbReference type="PANTHER" id="PTHR42718">
    <property type="entry name" value="MAJOR FACILITATOR SUPERFAMILY MULTIDRUG TRANSPORTER MFSC"/>
    <property type="match status" value="1"/>
</dbReference>
<comment type="subcellular location">
    <subcellularLocation>
        <location evidence="1">Cell membrane</location>
        <topology evidence="1">Multi-pass membrane protein</topology>
    </subcellularLocation>
</comment>
<evidence type="ECO:0000256" key="7">
    <source>
        <dbReference type="SAM" id="Phobius"/>
    </source>
</evidence>
<feature type="domain" description="Major facilitator superfamily (MFS) profile" evidence="9">
    <location>
        <begin position="13"/>
        <end position="455"/>
    </location>
</feature>
<dbReference type="PANTHER" id="PTHR42718:SF46">
    <property type="entry name" value="BLR6921 PROTEIN"/>
    <property type="match status" value="1"/>
</dbReference>
<dbReference type="GO" id="GO:0022857">
    <property type="term" value="F:transmembrane transporter activity"/>
    <property type="evidence" value="ECO:0007669"/>
    <property type="project" value="InterPro"/>
</dbReference>
<dbReference type="InterPro" id="IPR011701">
    <property type="entry name" value="MFS"/>
</dbReference>
<feature type="transmembrane region" description="Helical" evidence="7">
    <location>
        <begin position="109"/>
        <end position="129"/>
    </location>
</feature>
<feature type="transmembrane region" description="Helical" evidence="7">
    <location>
        <begin position="79"/>
        <end position="97"/>
    </location>
</feature>
<keyword evidence="8" id="KW-0732">Signal</keyword>
<gene>
    <name evidence="10" type="ORF">IE4771_CH01357</name>
</gene>
<feature type="transmembrane region" description="Helical" evidence="7">
    <location>
        <begin position="270"/>
        <end position="293"/>
    </location>
</feature>
<dbReference type="HOGENOM" id="CLU_000960_28_2_5"/>
<dbReference type="InterPro" id="IPR020846">
    <property type="entry name" value="MFS_dom"/>
</dbReference>
<dbReference type="Pfam" id="PF07690">
    <property type="entry name" value="MFS_1"/>
    <property type="match status" value="1"/>
</dbReference>
<dbReference type="CDD" id="cd17321">
    <property type="entry name" value="MFS_MMR_MDR_like"/>
    <property type="match status" value="1"/>
</dbReference>
<name>A0A060HU80_RHIET</name>
<proteinExistence type="predicted"/>
<evidence type="ECO:0000256" key="1">
    <source>
        <dbReference type="ARBA" id="ARBA00004651"/>
    </source>
</evidence>
<evidence type="ECO:0000256" key="3">
    <source>
        <dbReference type="ARBA" id="ARBA00022475"/>
    </source>
</evidence>
<dbReference type="Gene3D" id="1.20.1720.10">
    <property type="entry name" value="Multidrug resistance protein D"/>
    <property type="match status" value="1"/>
</dbReference>
<feature type="transmembrane region" description="Helical" evidence="7">
    <location>
        <begin position="398"/>
        <end position="423"/>
    </location>
</feature>
<evidence type="ECO:0000256" key="6">
    <source>
        <dbReference type="ARBA" id="ARBA00023136"/>
    </source>
</evidence>
<dbReference type="EMBL" id="CP006986">
    <property type="protein sequence ID" value="AIC26503.1"/>
    <property type="molecule type" value="Genomic_DNA"/>
</dbReference>
<dbReference type="SUPFAM" id="SSF103473">
    <property type="entry name" value="MFS general substrate transporter"/>
    <property type="match status" value="1"/>
</dbReference>
<dbReference type="InterPro" id="IPR036259">
    <property type="entry name" value="MFS_trans_sf"/>
</dbReference>
<feature type="transmembrane region" description="Helical" evidence="7">
    <location>
        <begin position="429"/>
        <end position="450"/>
    </location>
</feature>
<feature type="transmembrane region" description="Helical" evidence="7">
    <location>
        <begin position="358"/>
        <end position="377"/>
    </location>
</feature>